<reference evidence="10 11" key="1">
    <citation type="submission" date="2017-03" db="EMBL/GenBank/DDBJ databases">
        <title>Draft genome sequence of Streptomyces scabrisporus NF3, endophyte isolated from Amphipterygium adstringens.</title>
        <authorList>
            <person name="Vazquez M."/>
            <person name="Ceapa C.D."/>
            <person name="Rodriguez Luna D."/>
            <person name="Sanchez Esquivel S."/>
        </authorList>
    </citation>
    <scope>NUCLEOTIDE SEQUENCE [LARGE SCALE GENOMIC DNA]</scope>
    <source>
        <strain evidence="10 11">NF3</strain>
    </source>
</reference>
<evidence type="ECO:0000259" key="9">
    <source>
        <dbReference type="PROSITE" id="PS50850"/>
    </source>
</evidence>
<dbReference type="Pfam" id="PF07690">
    <property type="entry name" value="MFS_1"/>
    <property type="match status" value="1"/>
</dbReference>
<keyword evidence="11" id="KW-1185">Reference proteome</keyword>
<evidence type="ECO:0000256" key="6">
    <source>
        <dbReference type="ARBA" id="ARBA00023136"/>
    </source>
</evidence>
<feature type="transmembrane region" description="Helical" evidence="8">
    <location>
        <begin position="60"/>
        <end position="78"/>
    </location>
</feature>
<dbReference type="AlphaFoldDB" id="A0A1T3NUH1"/>
<feature type="transmembrane region" description="Helical" evidence="8">
    <location>
        <begin position="374"/>
        <end position="397"/>
    </location>
</feature>
<name>A0A1T3NUH1_9ACTN</name>
<keyword evidence="7" id="KW-0046">Antibiotic resistance</keyword>
<sequence length="501" mass="52235">MVVTDIQQEAFESPAQSNKRWWTLPVISLATLMIVLDATIVNIALPSAQQDLGMSDANRHWVITAYALAFGGLLLVGGRVCGVLGHRRSFAIGLLGFAVASTVGGLAENVGTLVGARAAQGLFAALLAPAALSLLTLTFTDAVERGKAFGVFAAVGAGGAALGVVAGGLLTEYADWRWCLYINIPMCLIALAGTPLILRDEPSGSLRTIDVPGVLLSTSGLVAMVYAFTQAEPRGWDDPLVLLLLFGGIVLLALFVGVQTKSKNPLMPLHIVLHRVRGAAFVSVWVMFISIYGFYLFMSYYSQTILGYSPVKTGMSLLVNAVSTIIGSMLIAAKLHNRVAPRFLIVFSLLSAAAGLLILTQLEADSSHVFTAYLVPAQILTGIGLGCLLAVATNLAMVDVGWHEAGIASAAYNAVQQVGAALGTALFNSIQTSVTSSYLDDHGNGKAAVKSGIVHGYSVALWVAFGVLAVGALAVGLISRGKQTAPSAQPETAAPSVEVRS</sequence>
<evidence type="ECO:0000313" key="10">
    <source>
        <dbReference type="EMBL" id="OPC80448.1"/>
    </source>
</evidence>
<dbReference type="InterPro" id="IPR020846">
    <property type="entry name" value="MFS_dom"/>
</dbReference>
<dbReference type="Proteomes" id="UP000190037">
    <property type="component" value="Unassembled WGS sequence"/>
</dbReference>
<feature type="transmembrane region" description="Helical" evidence="8">
    <location>
        <begin position="313"/>
        <end position="331"/>
    </location>
</feature>
<evidence type="ECO:0000256" key="7">
    <source>
        <dbReference type="ARBA" id="ARBA00023251"/>
    </source>
</evidence>
<feature type="transmembrane region" description="Helical" evidence="8">
    <location>
        <begin position="279"/>
        <end position="301"/>
    </location>
</feature>
<feature type="transmembrane region" description="Helical" evidence="8">
    <location>
        <begin position="21"/>
        <end position="45"/>
    </location>
</feature>
<evidence type="ECO:0000256" key="8">
    <source>
        <dbReference type="SAM" id="Phobius"/>
    </source>
</evidence>
<dbReference type="GO" id="GO:0046677">
    <property type="term" value="P:response to antibiotic"/>
    <property type="evidence" value="ECO:0007669"/>
    <property type="project" value="UniProtKB-KW"/>
</dbReference>
<protein>
    <submittedName>
        <fullName evidence="10">MFS transporter</fullName>
    </submittedName>
</protein>
<keyword evidence="6 8" id="KW-0472">Membrane</keyword>
<feature type="transmembrane region" description="Helical" evidence="8">
    <location>
        <begin position="240"/>
        <end position="258"/>
    </location>
</feature>
<accession>A0A1T3NUH1</accession>
<dbReference type="InterPro" id="IPR011701">
    <property type="entry name" value="MFS"/>
</dbReference>
<keyword evidence="4 8" id="KW-0812">Transmembrane</keyword>
<evidence type="ECO:0000313" key="11">
    <source>
        <dbReference type="Proteomes" id="UP000190037"/>
    </source>
</evidence>
<dbReference type="CDD" id="cd17321">
    <property type="entry name" value="MFS_MMR_MDR_like"/>
    <property type="match status" value="1"/>
</dbReference>
<evidence type="ECO:0000256" key="1">
    <source>
        <dbReference type="ARBA" id="ARBA00004651"/>
    </source>
</evidence>
<evidence type="ECO:0000256" key="5">
    <source>
        <dbReference type="ARBA" id="ARBA00022989"/>
    </source>
</evidence>
<dbReference type="GO" id="GO:0022857">
    <property type="term" value="F:transmembrane transporter activity"/>
    <property type="evidence" value="ECO:0007669"/>
    <property type="project" value="InterPro"/>
</dbReference>
<dbReference type="STRING" id="159449.B4N89_05345"/>
<feature type="domain" description="Major facilitator superfamily (MFS) profile" evidence="9">
    <location>
        <begin position="23"/>
        <end position="483"/>
    </location>
</feature>
<keyword evidence="3" id="KW-1003">Cell membrane</keyword>
<feature type="transmembrane region" description="Helical" evidence="8">
    <location>
        <begin position="210"/>
        <end position="228"/>
    </location>
</feature>
<comment type="subcellular location">
    <subcellularLocation>
        <location evidence="1">Cell membrane</location>
        <topology evidence="1">Multi-pass membrane protein</topology>
    </subcellularLocation>
</comment>
<dbReference type="InterPro" id="IPR036259">
    <property type="entry name" value="MFS_trans_sf"/>
</dbReference>
<dbReference type="PANTHER" id="PTHR42718">
    <property type="entry name" value="MAJOR FACILITATOR SUPERFAMILY MULTIDRUG TRANSPORTER MFSC"/>
    <property type="match status" value="1"/>
</dbReference>
<dbReference type="PROSITE" id="PS50850">
    <property type="entry name" value="MFS"/>
    <property type="match status" value="1"/>
</dbReference>
<keyword evidence="2" id="KW-0813">Transport</keyword>
<feature type="transmembrane region" description="Helical" evidence="8">
    <location>
        <begin position="459"/>
        <end position="478"/>
    </location>
</feature>
<evidence type="ECO:0000256" key="4">
    <source>
        <dbReference type="ARBA" id="ARBA00022692"/>
    </source>
</evidence>
<keyword evidence="5 8" id="KW-1133">Transmembrane helix</keyword>
<gene>
    <name evidence="10" type="ORF">B4N89_05345</name>
</gene>
<dbReference type="SUPFAM" id="SSF103473">
    <property type="entry name" value="MFS general substrate transporter"/>
    <property type="match status" value="1"/>
</dbReference>
<organism evidence="10 11">
    <name type="scientific">Embleya scabrispora</name>
    <dbReference type="NCBI Taxonomy" id="159449"/>
    <lineage>
        <taxon>Bacteria</taxon>
        <taxon>Bacillati</taxon>
        <taxon>Actinomycetota</taxon>
        <taxon>Actinomycetes</taxon>
        <taxon>Kitasatosporales</taxon>
        <taxon>Streptomycetaceae</taxon>
        <taxon>Embleya</taxon>
    </lineage>
</organism>
<feature type="transmembrane region" description="Helical" evidence="8">
    <location>
        <begin position="119"/>
        <end position="139"/>
    </location>
</feature>
<proteinExistence type="predicted"/>
<comment type="caution">
    <text evidence="10">The sequence shown here is derived from an EMBL/GenBank/DDBJ whole genome shotgun (WGS) entry which is preliminary data.</text>
</comment>
<dbReference type="Gene3D" id="1.20.1720.10">
    <property type="entry name" value="Multidrug resistance protein D"/>
    <property type="match status" value="1"/>
</dbReference>
<feature type="transmembrane region" description="Helical" evidence="8">
    <location>
        <begin position="151"/>
        <end position="174"/>
    </location>
</feature>
<feature type="transmembrane region" description="Helical" evidence="8">
    <location>
        <begin position="343"/>
        <end position="362"/>
    </location>
</feature>
<evidence type="ECO:0000256" key="3">
    <source>
        <dbReference type="ARBA" id="ARBA00022475"/>
    </source>
</evidence>
<dbReference type="EMBL" id="MWQN01000001">
    <property type="protein sequence ID" value="OPC80448.1"/>
    <property type="molecule type" value="Genomic_DNA"/>
</dbReference>
<dbReference type="GO" id="GO:0005886">
    <property type="term" value="C:plasma membrane"/>
    <property type="evidence" value="ECO:0007669"/>
    <property type="project" value="UniProtKB-SubCell"/>
</dbReference>
<dbReference type="Gene3D" id="1.20.1250.20">
    <property type="entry name" value="MFS general substrate transporter like domains"/>
    <property type="match status" value="1"/>
</dbReference>
<dbReference type="PANTHER" id="PTHR42718:SF46">
    <property type="entry name" value="BLR6921 PROTEIN"/>
    <property type="match status" value="1"/>
</dbReference>
<feature type="transmembrane region" description="Helical" evidence="8">
    <location>
        <begin position="180"/>
        <end position="198"/>
    </location>
</feature>
<feature type="transmembrane region" description="Helical" evidence="8">
    <location>
        <begin position="90"/>
        <end position="107"/>
    </location>
</feature>
<evidence type="ECO:0000256" key="2">
    <source>
        <dbReference type="ARBA" id="ARBA00022448"/>
    </source>
</evidence>